<accession>A0AAV6NT23</accession>
<organism evidence="2 3">
    <name type="scientific">Cucurbita argyrosperma subsp. sororia</name>
    <dbReference type="NCBI Taxonomy" id="37648"/>
    <lineage>
        <taxon>Eukaryota</taxon>
        <taxon>Viridiplantae</taxon>
        <taxon>Streptophyta</taxon>
        <taxon>Embryophyta</taxon>
        <taxon>Tracheophyta</taxon>
        <taxon>Spermatophyta</taxon>
        <taxon>Magnoliopsida</taxon>
        <taxon>eudicotyledons</taxon>
        <taxon>Gunneridae</taxon>
        <taxon>Pentapetalae</taxon>
        <taxon>rosids</taxon>
        <taxon>fabids</taxon>
        <taxon>Cucurbitales</taxon>
        <taxon>Cucurbitaceae</taxon>
        <taxon>Cucurbiteae</taxon>
        <taxon>Cucurbita</taxon>
    </lineage>
</organism>
<feature type="region of interest" description="Disordered" evidence="1">
    <location>
        <begin position="41"/>
        <end position="60"/>
    </location>
</feature>
<sequence length="81" mass="8971">MFLLYDNDALLHFLSSTPFILSSDSFSLLFWQRQRRQPAFPFGSGPTLPSSSSSGNDNGGSRVSVELVGASHFFCVCFQFI</sequence>
<name>A0AAV6NT23_9ROSI</name>
<evidence type="ECO:0000313" key="3">
    <source>
        <dbReference type="Proteomes" id="UP000685013"/>
    </source>
</evidence>
<dbReference type="EMBL" id="JAGKQH010000004">
    <property type="protein sequence ID" value="KAG6601701.1"/>
    <property type="molecule type" value="Genomic_DNA"/>
</dbReference>
<comment type="caution">
    <text evidence="2">The sequence shown here is derived from an EMBL/GenBank/DDBJ whole genome shotgun (WGS) entry which is preliminary data.</text>
</comment>
<dbReference type="AlphaFoldDB" id="A0AAV6NT23"/>
<feature type="compositionally biased region" description="Low complexity" evidence="1">
    <location>
        <begin position="43"/>
        <end position="60"/>
    </location>
</feature>
<evidence type="ECO:0000313" key="2">
    <source>
        <dbReference type="EMBL" id="KAG6601701.1"/>
    </source>
</evidence>
<protein>
    <submittedName>
        <fullName evidence="2">Uncharacterized protein</fullName>
    </submittedName>
</protein>
<proteinExistence type="predicted"/>
<gene>
    <name evidence="2" type="ORF">SDJN03_06934</name>
</gene>
<keyword evidence="3" id="KW-1185">Reference proteome</keyword>
<reference evidence="2 3" key="1">
    <citation type="journal article" date="2021" name="Hortic Res">
        <title>The domestication of Cucurbita argyrosperma as revealed by the genome of its wild relative.</title>
        <authorList>
            <person name="Barrera-Redondo J."/>
            <person name="Sanchez-de la Vega G."/>
            <person name="Aguirre-Liguori J.A."/>
            <person name="Castellanos-Morales G."/>
            <person name="Gutierrez-Guerrero Y.T."/>
            <person name="Aguirre-Dugua X."/>
            <person name="Aguirre-Planter E."/>
            <person name="Tenaillon M.I."/>
            <person name="Lira-Saade R."/>
            <person name="Eguiarte L.E."/>
        </authorList>
    </citation>
    <scope>NUCLEOTIDE SEQUENCE [LARGE SCALE GENOMIC DNA]</scope>
    <source>
        <strain evidence="2">JBR-2021</strain>
    </source>
</reference>
<dbReference type="Proteomes" id="UP000685013">
    <property type="component" value="Chromosome 4"/>
</dbReference>
<evidence type="ECO:0000256" key="1">
    <source>
        <dbReference type="SAM" id="MobiDB-lite"/>
    </source>
</evidence>
<feature type="non-terminal residue" evidence="2">
    <location>
        <position position="1"/>
    </location>
</feature>